<keyword evidence="2" id="KW-1185">Reference proteome</keyword>
<reference evidence="1 2" key="1">
    <citation type="submission" date="2021-05" db="EMBL/GenBank/DDBJ databases">
        <title>Comparative genomic studies on the polysaccharide-degrading batcterial strains of the Flammeovirga genus.</title>
        <authorList>
            <person name="Zewei F."/>
            <person name="Zheng Z."/>
            <person name="Yu L."/>
            <person name="Ruyue G."/>
            <person name="Yanhong M."/>
            <person name="Yuanyuan C."/>
            <person name="Jingyan G."/>
            <person name="Wenjun H."/>
        </authorList>
    </citation>
    <scope>NUCLEOTIDE SEQUENCE [LARGE SCALE GENOMIC DNA]</scope>
    <source>
        <strain evidence="1 2">NBRC:100898</strain>
    </source>
</reference>
<dbReference type="KEGG" id="fya:KMW28_18400"/>
<evidence type="ECO:0000313" key="1">
    <source>
        <dbReference type="EMBL" id="QWG01601.1"/>
    </source>
</evidence>
<dbReference type="EMBL" id="CP076132">
    <property type="protein sequence ID" value="QWG01601.1"/>
    <property type="molecule type" value="Genomic_DNA"/>
</dbReference>
<sequence length="55" mass="6481">MVTFSFKKKNTAALAAKYKNYADQFETALKNLELFTEEEKERNRVELAKKFQGYV</sequence>
<organism evidence="1 2">
    <name type="scientific">Flammeovirga yaeyamensis</name>
    <dbReference type="NCBI Taxonomy" id="367791"/>
    <lineage>
        <taxon>Bacteria</taxon>
        <taxon>Pseudomonadati</taxon>
        <taxon>Bacteroidota</taxon>
        <taxon>Cytophagia</taxon>
        <taxon>Cytophagales</taxon>
        <taxon>Flammeovirgaceae</taxon>
        <taxon>Flammeovirga</taxon>
    </lineage>
</organism>
<evidence type="ECO:0000313" key="2">
    <source>
        <dbReference type="Proteomes" id="UP000678679"/>
    </source>
</evidence>
<dbReference type="RefSeq" id="WP_158297767.1">
    <property type="nucleotide sequence ID" value="NZ_CP076132.1"/>
</dbReference>
<dbReference type="AlphaFoldDB" id="A0AAX1N5F5"/>
<name>A0AAX1N5F5_9BACT</name>
<protein>
    <recommendedName>
        <fullName evidence="3">Lacal_2735 family protein</fullName>
    </recommendedName>
</protein>
<dbReference type="Proteomes" id="UP000678679">
    <property type="component" value="Chromosome 1"/>
</dbReference>
<proteinExistence type="predicted"/>
<accession>A0AAX1N5F5</accession>
<evidence type="ECO:0008006" key="3">
    <source>
        <dbReference type="Google" id="ProtNLM"/>
    </source>
</evidence>
<gene>
    <name evidence="1" type="ORF">KMW28_18400</name>
</gene>